<dbReference type="GO" id="GO:0030447">
    <property type="term" value="P:filamentous growth"/>
    <property type="evidence" value="ECO:0007669"/>
    <property type="project" value="UniProtKB-ARBA"/>
</dbReference>
<evidence type="ECO:0000313" key="10">
    <source>
        <dbReference type="EMBL" id="ODQ49533.1"/>
    </source>
</evidence>
<dbReference type="GeneID" id="30180510"/>
<dbReference type="InterPro" id="IPR011009">
    <property type="entry name" value="Kinase-like_dom_sf"/>
</dbReference>
<feature type="region of interest" description="Disordered" evidence="8">
    <location>
        <begin position="1"/>
        <end position="147"/>
    </location>
</feature>
<keyword evidence="1" id="KW-0808">Transferase</keyword>
<evidence type="ECO:0000313" key="11">
    <source>
        <dbReference type="Proteomes" id="UP000094455"/>
    </source>
</evidence>
<name>A0A1E3NVF9_9ASCO</name>
<dbReference type="GO" id="GO:0060237">
    <property type="term" value="P:regulation of fungal-type cell wall organization"/>
    <property type="evidence" value="ECO:0007669"/>
    <property type="project" value="TreeGrafter"/>
</dbReference>
<gene>
    <name evidence="10" type="ORF">PICMEDRAFT_71078</name>
</gene>
<evidence type="ECO:0000256" key="7">
    <source>
        <dbReference type="PROSITE-ProRule" id="PRU10141"/>
    </source>
</evidence>
<feature type="compositionally biased region" description="Basic residues" evidence="8">
    <location>
        <begin position="1"/>
        <end position="11"/>
    </location>
</feature>
<accession>A0A1E3NVF9</accession>
<sequence length="620" mass="69278">MELQPPHHRQQQKQQVQMQQQQQQMPGPQQPETPTTAALPRLRFSRGGRKKPAPKLNMSIPVESPTAPLNIFSNKNLPSLPPMPKQFKNSQTIDGSKNDKPTLNLVDSGNSNGNGNGTSSSINSHHSSNSNNSNGNNSSNTLNEVGLNGLPSAATTLTVASISTLNDENLPLDRSPCLISAFSNKLKISENEDLANTSSDSYRTNTPTESDIILTKPLESLTEEDWKVLHERELIETLEVLGEGNGGSVKKCKTLTKNPAIFALKIITTDPSPEFQKQMVRELNYNRKFDSSYIVRYYGTFLDESSSSIHICMEYMGGRSLDAIYKAFKERDGRLSEKPLGIIAGSVLKGLAYLNEKKVMHRDIKPQNILLDLQGNVKLCDFGVSGDVVNSLATTFTGTSFYMAPERIKNEPYTISCDVWSLGLTVLEGALGEFPFVRESSPDLMISPLDLLMIIIEFEPILEDEPDEGIKWSKGFKDFIKVCLTKQGRQRPSPRQMLEHPWLVKMMNKHVRMDKLVENVTSYRAILNTTQLALCLNEAGTRSVKFYTFNETRSDYVVVAIDCDGNLMNQFDCLEQQDLSLLGLYRGEEIEGATQLYDEILTWTGEFHGHLDDESRNVVI</sequence>
<dbReference type="SMART" id="SM00220">
    <property type="entry name" value="S_TKc"/>
    <property type="match status" value="1"/>
</dbReference>
<keyword evidence="4 7" id="KW-0067">ATP-binding</keyword>
<dbReference type="EMBL" id="KV454001">
    <property type="protein sequence ID" value="ODQ49533.1"/>
    <property type="molecule type" value="Genomic_DNA"/>
</dbReference>
<evidence type="ECO:0000259" key="9">
    <source>
        <dbReference type="PROSITE" id="PS50011"/>
    </source>
</evidence>
<dbReference type="Proteomes" id="UP000094455">
    <property type="component" value="Unassembled WGS sequence"/>
</dbReference>
<dbReference type="FunFam" id="1.10.510.10:FF:000263">
    <property type="entry name" value="MAP kinase skh1/pek1"/>
    <property type="match status" value="1"/>
</dbReference>
<evidence type="ECO:0000256" key="8">
    <source>
        <dbReference type="SAM" id="MobiDB-lite"/>
    </source>
</evidence>
<feature type="binding site" evidence="7">
    <location>
        <position position="265"/>
    </location>
    <ligand>
        <name>ATP</name>
        <dbReference type="ChEBI" id="CHEBI:30616"/>
    </ligand>
</feature>
<comment type="similarity">
    <text evidence="5">Belongs to the protein kinase superfamily. STE Ser/Thr protein kinase family. MAP kinase kinase subfamily.</text>
</comment>
<protein>
    <recommendedName>
        <fullName evidence="6">mitogen-activated protein kinase kinase</fullName>
        <ecNumber evidence="6">2.7.12.2</ecNumber>
    </recommendedName>
</protein>
<evidence type="ECO:0000256" key="5">
    <source>
        <dbReference type="ARBA" id="ARBA00038035"/>
    </source>
</evidence>
<feature type="compositionally biased region" description="Low complexity" evidence="8">
    <location>
        <begin position="108"/>
        <end position="141"/>
    </location>
</feature>
<feature type="domain" description="Protein kinase" evidence="9">
    <location>
        <begin position="235"/>
        <end position="503"/>
    </location>
</feature>
<evidence type="ECO:0000256" key="3">
    <source>
        <dbReference type="ARBA" id="ARBA00022777"/>
    </source>
</evidence>
<dbReference type="OrthoDB" id="10252354at2759"/>
<dbReference type="GO" id="GO:0000196">
    <property type="term" value="P:cell integrity MAPK cascade"/>
    <property type="evidence" value="ECO:0007669"/>
    <property type="project" value="TreeGrafter"/>
</dbReference>
<dbReference type="PANTHER" id="PTHR48013">
    <property type="entry name" value="DUAL SPECIFICITY MITOGEN-ACTIVATED PROTEIN KINASE KINASE 5-RELATED"/>
    <property type="match status" value="1"/>
</dbReference>
<dbReference type="PROSITE" id="PS00107">
    <property type="entry name" value="PROTEIN_KINASE_ATP"/>
    <property type="match status" value="1"/>
</dbReference>
<dbReference type="InterPro" id="IPR000719">
    <property type="entry name" value="Prot_kinase_dom"/>
</dbReference>
<dbReference type="PROSITE" id="PS50011">
    <property type="entry name" value="PROTEIN_KINASE_DOM"/>
    <property type="match status" value="1"/>
</dbReference>
<evidence type="ECO:0000256" key="2">
    <source>
        <dbReference type="ARBA" id="ARBA00022741"/>
    </source>
</evidence>
<proteinExistence type="inferred from homology"/>
<reference evidence="10 11" key="1">
    <citation type="journal article" date="2016" name="Proc. Natl. Acad. Sci. U.S.A.">
        <title>Comparative genomics of biotechnologically important yeasts.</title>
        <authorList>
            <person name="Riley R."/>
            <person name="Haridas S."/>
            <person name="Wolfe K.H."/>
            <person name="Lopes M.R."/>
            <person name="Hittinger C.T."/>
            <person name="Goeker M."/>
            <person name="Salamov A.A."/>
            <person name="Wisecaver J.H."/>
            <person name="Long T.M."/>
            <person name="Calvey C.H."/>
            <person name="Aerts A.L."/>
            <person name="Barry K.W."/>
            <person name="Choi C."/>
            <person name="Clum A."/>
            <person name="Coughlan A.Y."/>
            <person name="Deshpande S."/>
            <person name="Douglass A.P."/>
            <person name="Hanson S.J."/>
            <person name="Klenk H.-P."/>
            <person name="LaButti K.M."/>
            <person name="Lapidus A."/>
            <person name="Lindquist E.A."/>
            <person name="Lipzen A.M."/>
            <person name="Meier-Kolthoff J.P."/>
            <person name="Ohm R.A."/>
            <person name="Otillar R.P."/>
            <person name="Pangilinan J.L."/>
            <person name="Peng Y."/>
            <person name="Rokas A."/>
            <person name="Rosa C.A."/>
            <person name="Scheuner C."/>
            <person name="Sibirny A.A."/>
            <person name="Slot J.C."/>
            <person name="Stielow J.B."/>
            <person name="Sun H."/>
            <person name="Kurtzman C.P."/>
            <person name="Blackwell M."/>
            <person name="Grigoriev I.V."/>
            <person name="Jeffries T.W."/>
        </authorList>
    </citation>
    <scope>NUCLEOTIDE SEQUENCE [LARGE SCALE GENOMIC DNA]</scope>
    <source>
        <strain evidence="10 11">NRRL Y-2026</strain>
    </source>
</reference>
<evidence type="ECO:0000256" key="6">
    <source>
        <dbReference type="ARBA" id="ARBA00038999"/>
    </source>
</evidence>
<dbReference type="Gene3D" id="3.30.200.20">
    <property type="entry name" value="Phosphorylase Kinase, domain 1"/>
    <property type="match status" value="1"/>
</dbReference>
<dbReference type="Pfam" id="PF00069">
    <property type="entry name" value="Pkinase"/>
    <property type="match status" value="1"/>
</dbReference>
<evidence type="ECO:0000256" key="1">
    <source>
        <dbReference type="ARBA" id="ARBA00022679"/>
    </source>
</evidence>
<dbReference type="STRING" id="763406.A0A1E3NVF9"/>
<dbReference type="GO" id="GO:0005524">
    <property type="term" value="F:ATP binding"/>
    <property type="evidence" value="ECO:0007669"/>
    <property type="project" value="UniProtKB-UniRule"/>
</dbReference>
<keyword evidence="2 7" id="KW-0547">Nucleotide-binding</keyword>
<dbReference type="RefSeq" id="XP_019020646.1">
    <property type="nucleotide sequence ID" value="XM_019163823.1"/>
</dbReference>
<organism evidence="10 11">
    <name type="scientific">Pichia membranifaciens NRRL Y-2026</name>
    <dbReference type="NCBI Taxonomy" id="763406"/>
    <lineage>
        <taxon>Eukaryota</taxon>
        <taxon>Fungi</taxon>
        <taxon>Dikarya</taxon>
        <taxon>Ascomycota</taxon>
        <taxon>Saccharomycotina</taxon>
        <taxon>Pichiomycetes</taxon>
        <taxon>Pichiales</taxon>
        <taxon>Pichiaceae</taxon>
        <taxon>Pichia</taxon>
    </lineage>
</organism>
<feature type="compositionally biased region" description="Low complexity" evidence="8">
    <location>
        <begin position="12"/>
        <end position="27"/>
    </location>
</feature>
<dbReference type="InterPro" id="IPR017441">
    <property type="entry name" value="Protein_kinase_ATP_BS"/>
</dbReference>
<keyword evidence="11" id="KW-1185">Reference proteome</keyword>
<dbReference type="PANTHER" id="PTHR48013:SF6">
    <property type="entry name" value="MAP KINASE KINASE MKK1_SSP32-RELATED"/>
    <property type="match status" value="1"/>
</dbReference>
<dbReference type="InterPro" id="IPR008271">
    <property type="entry name" value="Ser/Thr_kinase_AS"/>
</dbReference>
<keyword evidence="3" id="KW-0418">Kinase</keyword>
<dbReference type="Gene3D" id="1.10.510.10">
    <property type="entry name" value="Transferase(Phosphotransferase) domain 1"/>
    <property type="match status" value="1"/>
</dbReference>
<feature type="compositionally biased region" description="Basic residues" evidence="8">
    <location>
        <begin position="43"/>
        <end position="53"/>
    </location>
</feature>
<evidence type="ECO:0000256" key="4">
    <source>
        <dbReference type="ARBA" id="ARBA00022840"/>
    </source>
</evidence>
<dbReference type="SUPFAM" id="SSF56112">
    <property type="entry name" value="Protein kinase-like (PK-like)"/>
    <property type="match status" value="1"/>
</dbReference>
<dbReference type="EC" id="2.7.12.2" evidence="6"/>
<dbReference type="GO" id="GO:0004708">
    <property type="term" value="F:MAP kinase kinase activity"/>
    <property type="evidence" value="ECO:0007669"/>
    <property type="project" value="UniProtKB-EC"/>
</dbReference>
<dbReference type="PROSITE" id="PS00108">
    <property type="entry name" value="PROTEIN_KINASE_ST"/>
    <property type="match status" value="1"/>
</dbReference>
<dbReference type="AlphaFoldDB" id="A0A1E3NVF9"/>